<gene>
    <name evidence="1" type="ordered locus">TVNIR_3475</name>
</gene>
<name>L0E1M7_THIND</name>
<dbReference type="Proteomes" id="UP000010809">
    <property type="component" value="Chromosome"/>
</dbReference>
<organism evidence="1 2">
    <name type="scientific">Thioalkalivibrio nitratireducens (strain DSM 14787 / UNIQEM 213 / ALEN2)</name>
    <dbReference type="NCBI Taxonomy" id="1255043"/>
    <lineage>
        <taxon>Bacteria</taxon>
        <taxon>Pseudomonadati</taxon>
        <taxon>Pseudomonadota</taxon>
        <taxon>Gammaproteobacteria</taxon>
        <taxon>Chromatiales</taxon>
        <taxon>Ectothiorhodospiraceae</taxon>
        <taxon>Thioalkalivibrio</taxon>
    </lineage>
</organism>
<dbReference type="HOGENOM" id="CLU_086367_1_0_6"/>
<accession>L0E1M7</accession>
<reference evidence="1" key="1">
    <citation type="submission" date="2015-12" db="EMBL/GenBank/DDBJ databases">
        <authorList>
            <person name="Tikhonova T.V."/>
            <person name="Pavlov A.R."/>
            <person name="Beletsky A.V."/>
            <person name="Mardanov A.V."/>
            <person name="Sorokin D.Y."/>
            <person name="Ravin N.V."/>
            <person name="Popov V.O."/>
        </authorList>
    </citation>
    <scope>NUCLEOTIDE SEQUENCE</scope>
    <source>
        <strain evidence="1">DSM 14787</strain>
    </source>
</reference>
<protein>
    <recommendedName>
        <fullName evidence="3">Nucleotidyltransferase</fullName>
    </recommendedName>
</protein>
<sequence>MATPESRTRQLLAEEAARIILEEGVRDYGLAKRKAAEHLGVDARRDLPANTEVESALLERSRLFATADTRREYRDRLRAAALVMERLSEFEPRLVGPLLLGVLQPQAVINLHGFAETVEEVIIRLGDRGIACHTGERQYRGGGAGLRVPYLSFRGPDDTEIELTVFPTDGIRQAPPSPIDGRPMRRLGLAGVRELIAESEANDPASAD</sequence>
<dbReference type="OrthoDB" id="5294130at2"/>
<proteinExistence type="predicted"/>
<dbReference type="EMBL" id="CP003989">
    <property type="protein sequence ID" value="AGA35110.1"/>
    <property type="molecule type" value="Genomic_DNA"/>
</dbReference>
<dbReference type="RefSeq" id="WP_015260208.1">
    <property type="nucleotide sequence ID" value="NC_019902.2"/>
</dbReference>
<evidence type="ECO:0008006" key="3">
    <source>
        <dbReference type="Google" id="ProtNLM"/>
    </source>
</evidence>
<dbReference type="eggNOG" id="COG1418">
    <property type="taxonomic scope" value="Bacteria"/>
</dbReference>
<dbReference type="STRING" id="1255043.TVNIR_3475"/>
<evidence type="ECO:0000313" key="2">
    <source>
        <dbReference type="Proteomes" id="UP000010809"/>
    </source>
</evidence>
<evidence type="ECO:0000313" key="1">
    <source>
        <dbReference type="EMBL" id="AGA35110.1"/>
    </source>
</evidence>
<dbReference type="AlphaFoldDB" id="L0E1M7"/>
<dbReference type="KEGG" id="tni:TVNIR_3475"/>
<keyword evidence="2" id="KW-1185">Reference proteome</keyword>
<dbReference type="PATRIC" id="fig|1255043.3.peg.3505"/>